<protein>
    <submittedName>
        <fullName evidence="2">Uncharacterized protein</fullName>
    </submittedName>
</protein>
<reference evidence="2" key="1">
    <citation type="submission" date="2018-02" db="EMBL/GenBank/DDBJ databases">
        <title>Rhizophora mucronata_Transcriptome.</title>
        <authorList>
            <person name="Meera S.P."/>
            <person name="Sreeshan A."/>
            <person name="Augustine A."/>
        </authorList>
    </citation>
    <scope>NUCLEOTIDE SEQUENCE</scope>
    <source>
        <tissue evidence="2">Leaf</tissue>
    </source>
</reference>
<feature type="transmembrane region" description="Helical" evidence="1">
    <location>
        <begin position="20"/>
        <end position="43"/>
    </location>
</feature>
<proteinExistence type="predicted"/>
<keyword evidence="1" id="KW-1133">Transmembrane helix</keyword>
<name>A0A2P2LX32_RHIMU</name>
<evidence type="ECO:0000313" key="2">
    <source>
        <dbReference type="EMBL" id="MBX22526.1"/>
    </source>
</evidence>
<keyword evidence="1" id="KW-0812">Transmembrane</keyword>
<accession>A0A2P2LX32</accession>
<sequence>MELNLAPFYIYYEMGFSGFLLYVFHGIGKISLAVLLSVMNGLLNVGDCTFCLNWEEENVVQEGEWSVSDVLMPGACDCWVQIPSTEKPNNLGCPMTANFSQHCMRIIFGFGVENNRMDLCGIHEI</sequence>
<organism evidence="2">
    <name type="scientific">Rhizophora mucronata</name>
    <name type="common">Asiatic mangrove</name>
    <dbReference type="NCBI Taxonomy" id="61149"/>
    <lineage>
        <taxon>Eukaryota</taxon>
        <taxon>Viridiplantae</taxon>
        <taxon>Streptophyta</taxon>
        <taxon>Embryophyta</taxon>
        <taxon>Tracheophyta</taxon>
        <taxon>Spermatophyta</taxon>
        <taxon>Magnoliopsida</taxon>
        <taxon>eudicotyledons</taxon>
        <taxon>Gunneridae</taxon>
        <taxon>Pentapetalae</taxon>
        <taxon>rosids</taxon>
        <taxon>fabids</taxon>
        <taxon>Malpighiales</taxon>
        <taxon>Rhizophoraceae</taxon>
        <taxon>Rhizophora</taxon>
    </lineage>
</organism>
<dbReference type="EMBL" id="GGEC01042042">
    <property type="protein sequence ID" value="MBX22526.1"/>
    <property type="molecule type" value="Transcribed_RNA"/>
</dbReference>
<keyword evidence="1" id="KW-0472">Membrane</keyword>
<evidence type="ECO:0000256" key="1">
    <source>
        <dbReference type="SAM" id="Phobius"/>
    </source>
</evidence>
<dbReference type="AlphaFoldDB" id="A0A2P2LX32"/>